<dbReference type="PRINTS" id="PR00368">
    <property type="entry name" value="FADPNR"/>
</dbReference>
<evidence type="ECO:0000313" key="8">
    <source>
        <dbReference type="EMBL" id="MET4581227.1"/>
    </source>
</evidence>
<keyword evidence="6" id="KW-0812">Transmembrane</keyword>
<dbReference type="SUPFAM" id="SSF51905">
    <property type="entry name" value="FAD/NAD(P)-binding domain"/>
    <property type="match status" value="1"/>
</dbReference>
<evidence type="ECO:0000313" key="9">
    <source>
        <dbReference type="Proteomes" id="UP001549257"/>
    </source>
</evidence>
<dbReference type="InterPro" id="IPR036188">
    <property type="entry name" value="FAD/NAD-bd_sf"/>
</dbReference>
<feature type="domain" description="FAD/NAD(P)-binding" evidence="7">
    <location>
        <begin position="21"/>
        <end position="336"/>
    </location>
</feature>
<evidence type="ECO:0000256" key="3">
    <source>
        <dbReference type="ARBA" id="ARBA00022827"/>
    </source>
</evidence>
<keyword evidence="9" id="KW-1185">Reference proteome</keyword>
<evidence type="ECO:0000256" key="2">
    <source>
        <dbReference type="ARBA" id="ARBA00022630"/>
    </source>
</evidence>
<organism evidence="8 9">
    <name type="scientific">Conyzicola nivalis</name>
    <dbReference type="NCBI Taxonomy" id="1477021"/>
    <lineage>
        <taxon>Bacteria</taxon>
        <taxon>Bacillati</taxon>
        <taxon>Actinomycetota</taxon>
        <taxon>Actinomycetes</taxon>
        <taxon>Micrococcales</taxon>
        <taxon>Microbacteriaceae</taxon>
        <taxon>Conyzicola</taxon>
    </lineage>
</organism>
<comment type="caution">
    <text evidence="8">The sequence shown here is derived from an EMBL/GenBank/DDBJ whole genome shotgun (WGS) entry which is preliminary data.</text>
</comment>
<evidence type="ECO:0000259" key="7">
    <source>
        <dbReference type="Pfam" id="PF07992"/>
    </source>
</evidence>
<comment type="similarity">
    <text evidence="1">Belongs to the NADH dehydrogenase family.</text>
</comment>
<dbReference type="Pfam" id="PF07992">
    <property type="entry name" value="Pyr_redox_2"/>
    <property type="match status" value="1"/>
</dbReference>
<keyword evidence="6" id="KW-1133">Transmembrane helix</keyword>
<feature type="transmembrane region" description="Helical" evidence="6">
    <location>
        <begin position="21"/>
        <end position="38"/>
    </location>
</feature>
<reference evidence="8 9" key="1">
    <citation type="submission" date="2024-06" db="EMBL/GenBank/DDBJ databases">
        <title>Sorghum-associated microbial communities from plants grown in Nebraska, USA.</title>
        <authorList>
            <person name="Schachtman D."/>
        </authorList>
    </citation>
    <scope>NUCLEOTIDE SEQUENCE [LARGE SCALE GENOMIC DNA]</scope>
    <source>
        <strain evidence="8 9">2857</strain>
    </source>
</reference>
<keyword evidence="6" id="KW-0472">Membrane</keyword>
<accession>A0ABV2QJV4</accession>
<dbReference type="Proteomes" id="UP001549257">
    <property type="component" value="Unassembled WGS sequence"/>
</dbReference>
<dbReference type="PANTHER" id="PTHR43706">
    <property type="entry name" value="NADH DEHYDROGENASE"/>
    <property type="match status" value="1"/>
</dbReference>
<gene>
    <name evidence="8" type="ORF">ABIE21_000717</name>
</gene>
<dbReference type="RefSeq" id="WP_354023411.1">
    <property type="nucleotide sequence ID" value="NZ_JBEPSJ010000001.1"/>
</dbReference>
<dbReference type="Gene3D" id="3.50.50.100">
    <property type="match status" value="1"/>
</dbReference>
<evidence type="ECO:0000256" key="5">
    <source>
        <dbReference type="ARBA" id="ARBA00023027"/>
    </source>
</evidence>
<sequence>MRPSRRNDPSVRARGTREKTRVLVLGGGYVGLYTAWGLERHPGIDVTVIEPNSYMTYYPLLPEVAGGHVDPRDVAVPLVQALKRTSVIRGSVQSVSTWDRQARVRLLGGAERTFTFDVVVFALGAITRVFPTPGLAENGVGFKSVEEALYLRNRVIDSVAQAAAAGLDDDRRRFLTFVVIGGGYTGVEAMTELLDLSRSALAAHPQLAGHDVNWHLIEALDRVAPEVGPRLSGWTLDRLRQRGITVHLKTTVTSCENQVVTLKDGERLAANTIVWTAGVTPNPALNATDAPRGPKGHVVANAHLQVTDEKGEVVPGAWAAGDNAQVPDLEAEQQPAYCSPNAQHAVRQARLLADNIIASIEGKPLAEYRHKSLGTVAEYGLGRGAANIRGVQLKGLPAWLSHRAYHAAALPTPVRKFRLVVGWLVGAFVPPDLASLTATATPRRNFEKATDAAEKTTAL</sequence>
<evidence type="ECO:0000256" key="1">
    <source>
        <dbReference type="ARBA" id="ARBA00005272"/>
    </source>
</evidence>
<keyword evidence="3" id="KW-0274">FAD</keyword>
<protein>
    <submittedName>
        <fullName evidence="8">NADH dehydrogenase</fullName>
    </submittedName>
</protein>
<keyword evidence="4" id="KW-0560">Oxidoreductase</keyword>
<keyword evidence="2" id="KW-0285">Flavoprotein</keyword>
<evidence type="ECO:0000256" key="4">
    <source>
        <dbReference type="ARBA" id="ARBA00023002"/>
    </source>
</evidence>
<dbReference type="InterPro" id="IPR023753">
    <property type="entry name" value="FAD/NAD-binding_dom"/>
</dbReference>
<evidence type="ECO:0000256" key="6">
    <source>
        <dbReference type="SAM" id="Phobius"/>
    </source>
</evidence>
<dbReference type="InterPro" id="IPR045024">
    <property type="entry name" value="NDH-2"/>
</dbReference>
<name>A0ABV2QJV4_9MICO</name>
<dbReference type="PANTHER" id="PTHR43706:SF45">
    <property type="entry name" value="NADH DEHYDROGENASE-LIKE PROTEIN RV1812C"/>
    <property type="match status" value="1"/>
</dbReference>
<dbReference type="EMBL" id="JBEPSJ010000001">
    <property type="protein sequence ID" value="MET4581227.1"/>
    <property type="molecule type" value="Genomic_DNA"/>
</dbReference>
<keyword evidence="5" id="KW-0520">NAD</keyword>
<proteinExistence type="inferred from homology"/>